<reference evidence="3" key="1">
    <citation type="submission" date="2017-02" db="EMBL/GenBank/DDBJ databases">
        <title>Natronthermophilus aegyptiacus gen. nov.,sp. nov., an aerobic, extremely halophilic alkalithermophilic archaeon isolated from the athalassohaline Wadi An Natrun, Egypt.</title>
        <authorList>
            <person name="Zhao B."/>
        </authorList>
    </citation>
    <scope>NUCLEOTIDE SEQUENCE [LARGE SCALE GENOMIC DNA]</scope>
    <source>
        <strain evidence="3">JW/NM-HA 15</strain>
    </source>
</reference>
<organism evidence="2 3">
    <name type="scientific">Natrarchaeobaculum aegyptiacum</name>
    <dbReference type="NCBI Taxonomy" id="745377"/>
    <lineage>
        <taxon>Archaea</taxon>
        <taxon>Methanobacteriati</taxon>
        <taxon>Methanobacteriota</taxon>
        <taxon>Stenosarchaea group</taxon>
        <taxon>Halobacteria</taxon>
        <taxon>Halobacteriales</taxon>
        <taxon>Natrialbaceae</taxon>
        <taxon>Natrarchaeobaculum</taxon>
    </lineage>
</organism>
<dbReference type="Pfam" id="PF25858">
    <property type="entry name" value="DUF7958"/>
    <property type="match status" value="2"/>
</dbReference>
<dbReference type="RefSeq" id="WP_086889072.1">
    <property type="nucleotide sequence ID" value="NZ_CP019893.1"/>
</dbReference>
<dbReference type="KEGG" id="naj:B1756_13820"/>
<dbReference type="AlphaFoldDB" id="A0A2Z2HTZ1"/>
<evidence type="ECO:0000256" key="1">
    <source>
        <dbReference type="SAM" id="MobiDB-lite"/>
    </source>
</evidence>
<dbReference type="Proteomes" id="UP000250088">
    <property type="component" value="Chromosome"/>
</dbReference>
<name>A0A2Z2HTZ1_9EURY</name>
<protein>
    <submittedName>
        <fullName evidence="2">Uncharacterized protein</fullName>
    </submittedName>
</protein>
<dbReference type="InterPro" id="IPR058264">
    <property type="entry name" value="DUF7958"/>
</dbReference>
<evidence type="ECO:0000313" key="3">
    <source>
        <dbReference type="Proteomes" id="UP000250088"/>
    </source>
</evidence>
<evidence type="ECO:0000313" key="2">
    <source>
        <dbReference type="EMBL" id="ARS90701.1"/>
    </source>
</evidence>
<keyword evidence="3" id="KW-1185">Reference proteome</keyword>
<proteinExistence type="predicted"/>
<sequence>MKTKIIGIRDSIVGVKVIDPRGNPHLVEIDVDDEKKEDLHAQESYPYNESERTDREEQIMNQVRARARFEAHRNTEYDILHSGWDPAQLRRGIDALENMSLNEFDEAFREYYHALINPERTKDEYGITEGTVEFPGEPEVVLIMKGFCINDDNEVVSILPDMYVYYSNEHAEKNYTTGTPASCSDDTTQITPMLPPFKLPDDFIYPEDFRGFMIHNLICQIRDVYWNMGEDPPAAYDIDGFGKGTGNFDYEEYNY</sequence>
<dbReference type="OrthoDB" id="242611at2157"/>
<dbReference type="EMBL" id="CP019893">
    <property type="protein sequence ID" value="ARS90701.1"/>
    <property type="molecule type" value="Genomic_DNA"/>
</dbReference>
<gene>
    <name evidence="2" type="ORF">B1756_13820</name>
</gene>
<accession>A0A2Z2HTZ1</accession>
<dbReference type="GeneID" id="32895174"/>
<feature type="region of interest" description="Disordered" evidence="1">
    <location>
        <begin position="33"/>
        <end position="56"/>
    </location>
</feature>